<name>A0A1I5VWH4_9BACI</name>
<feature type="repeat" description="TPR" evidence="1">
    <location>
        <begin position="373"/>
        <end position="406"/>
    </location>
</feature>
<evidence type="ECO:0000256" key="2">
    <source>
        <dbReference type="SAM" id="Coils"/>
    </source>
</evidence>
<dbReference type="Gene3D" id="1.25.40.10">
    <property type="entry name" value="Tetratricopeptide repeat domain"/>
    <property type="match status" value="2"/>
</dbReference>
<feature type="coiled-coil region" evidence="2">
    <location>
        <begin position="345"/>
        <end position="372"/>
    </location>
</feature>
<dbReference type="EMBL" id="FOXX01000001">
    <property type="protein sequence ID" value="SFQ11763.1"/>
    <property type="molecule type" value="Genomic_DNA"/>
</dbReference>
<dbReference type="PANTHER" id="PTHR12558:SF13">
    <property type="entry name" value="CELL DIVISION CYCLE PROTEIN 27 HOMOLOG"/>
    <property type="match status" value="1"/>
</dbReference>
<protein>
    <submittedName>
        <fullName evidence="3">Tfp pilus assembly protein PilF</fullName>
    </submittedName>
</protein>
<proteinExistence type="predicted"/>
<dbReference type="Proteomes" id="UP000182762">
    <property type="component" value="Unassembled WGS sequence"/>
</dbReference>
<keyword evidence="1" id="KW-0802">TPR repeat</keyword>
<gene>
    <name evidence="3" type="ORF">SAMN02745910_00289</name>
</gene>
<feature type="repeat" description="TPR" evidence="1">
    <location>
        <begin position="134"/>
        <end position="167"/>
    </location>
</feature>
<dbReference type="InterPro" id="IPR011990">
    <property type="entry name" value="TPR-like_helical_dom_sf"/>
</dbReference>
<dbReference type="Pfam" id="PF13432">
    <property type="entry name" value="TPR_16"/>
    <property type="match status" value="1"/>
</dbReference>
<dbReference type="SUPFAM" id="SSF48452">
    <property type="entry name" value="TPR-like"/>
    <property type="match status" value="2"/>
</dbReference>
<dbReference type="Pfam" id="PF14559">
    <property type="entry name" value="TPR_19"/>
    <property type="match status" value="1"/>
</dbReference>
<dbReference type="Pfam" id="PF25058">
    <property type="entry name" value="ARM_TT21"/>
    <property type="match status" value="1"/>
</dbReference>
<dbReference type="PANTHER" id="PTHR12558">
    <property type="entry name" value="CELL DIVISION CYCLE 16,23,27"/>
    <property type="match status" value="1"/>
</dbReference>
<dbReference type="SMART" id="SM00028">
    <property type="entry name" value="TPR"/>
    <property type="match status" value="9"/>
</dbReference>
<evidence type="ECO:0000313" key="3">
    <source>
        <dbReference type="EMBL" id="SFQ11763.1"/>
    </source>
</evidence>
<dbReference type="Pfam" id="PF13181">
    <property type="entry name" value="TPR_8"/>
    <property type="match status" value="1"/>
</dbReference>
<feature type="repeat" description="TPR" evidence="1">
    <location>
        <begin position="271"/>
        <end position="304"/>
    </location>
</feature>
<dbReference type="GeneID" id="93709063"/>
<evidence type="ECO:0000256" key="1">
    <source>
        <dbReference type="PROSITE-ProRule" id="PRU00339"/>
    </source>
</evidence>
<reference evidence="3 4" key="1">
    <citation type="submission" date="2016-10" db="EMBL/GenBank/DDBJ databases">
        <authorList>
            <person name="Varghese N."/>
            <person name="Submissions S."/>
        </authorList>
    </citation>
    <scope>NUCLEOTIDE SEQUENCE [LARGE SCALE GENOMIC DNA]</scope>
    <source>
        <strain evidence="3 4">DSM 13796</strain>
    </source>
</reference>
<dbReference type="InterPro" id="IPR019734">
    <property type="entry name" value="TPR_rpt"/>
</dbReference>
<keyword evidence="4" id="KW-1185">Reference proteome</keyword>
<keyword evidence="2" id="KW-0175">Coiled coil</keyword>
<dbReference type="Pfam" id="PF13176">
    <property type="entry name" value="TPR_7"/>
    <property type="match status" value="1"/>
</dbReference>
<dbReference type="RefSeq" id="WP_061801813.1">
    <property type="nucleotide sequence ID" value="NZ_FOXX01000001.1"/>
</dbReference>
<comment type="caution">
    <text evidence="3">The sequence shown here is derived from an EMBL/GenBank/DDBJ whole genome shotgun (WGS) entry which is preliminary data.</text>
</comment>
<accession>A0A1I5VWH4</accession>
<evidence type="ECO:0000313" key="4">
    <source>
        <dbReference type="Proteomes" id="UP000182762"/>
    </source>
</evidence>
<sequence>MTELEQAIKYIESNEVEKGLKLINEIKDVVADDEKLLILEYFQQWGLIDEALAMADKLLELYPNEAELLVIKAELYIDVEQEEKALETLEKISHSHPVYAQALLLMADLYEMQGLPEVAEAKLLNAKELLPDEPVIDFALGEFFLSQGEFKNAQKYYKKLLKTEEDFNGTNLHHRLAESLSGLGQFEEALPHYEKALENKLEINILFEYGVTAYQAGQHTTAIARLTELKELDPQYHSVYLPLAKAYEQEEMLAEALQTAKEGIKDDEFNKELWFYSGKIALKLQNEEWAEKAFREALALDPGYLEALLTLAKLLLHQERFEDVIEHYEHAKEFGEDDPHFEWDLAKAYEGAEEYKKALNAYEAAYSFFKEDILFLEDYGMFLMEEGKRREARTMFEKILSINPSATDIQEILWQLEDL</sequence>
<dbReference type="PROSITE" id="PS50005">
    <property type="entry name" value="TPR"/>
    <property type="match status" value="3"/>
</dbReference>
<organism evidence="3 4">
    <name type="scientific">Priestia endophytica DSM 13796</name>
    <dbReference type="NCBI Taxonomy" id="1121089"/>
    <lineage>
        <taxon>Bacteria</taxon>
        <taxon>Bacillati</taxon>
        <taxon>Bacillota</taxon>
        <taxon>Bacilli</taxon>
        <taxon>Bacillales</taxon>
        <taxon>Bacillaceae</taxon>
        <taxon>Priestia</taxon>
    </lineage>
</organism>